<feature type="transmembrane region" description="Helical" evidence="1">
    <location>
        <begin position="6"/>
        <end position="24"/>
    </location>
</feature>
<keyword evidence="1" id="KW-1133">Transmembrane helix</keyword>
<proteinExistence type="predicted"/>
<name>A0A0A9A3R3_ARUDO</name>
<reference evidence="2" key="2">
    <citation type="journal article" date="2015" name="Data Brief">
        <title>Shoot transcriptome of the giant reed, Arundo donax.</title>
        <authorList>
            <person name="Barrero R.A."/>
            <person name="Guerrero F.D."/>
            <person name="Moolhuijzen P."/>
            <person name="Goolsby J.A."/>
            <person name="Tidwell J."/>
            <person name="Bellgard S.E."/>
            <person name="Bellgard M.I."/>
        </authorList>
    </citation>
    <scope>NUCLEOTIDE SEQUENCE</scope>
    <source>
        <tissue evidence="2">Shoot tissue taken approximately 20 cm above the soil surface</tissue>
    </source>
</reference>
<dbReference type="AlphaFoldDB" id="A0A0A9A3R3"/>
<evidence type="ECO:0000313" key="2">
    <source>
        <dbReference type="EMBL" id="JAD43615.1"/>
    </source>
</evidence>
<evidence type="ECO:0000256" key="1">
    <source>
        <dbReference type="SAM" id="Phobius"/>
    </source>
</evidence>
<organism evidence="2">
    <name type="scientific">Arundo donax</name>
    <name type="common">Giant reed</name>
    <name type="synonym">Donax arundinaceus</name>
    <dbReference type="NCBI Taxonomy" id="35708"/>
    <lineage>
        <taxon>Eukaryota</taxon>
        <taxon>Viridiplantae</taxon>
        <taxon>Streptophyta</taxon>
        <taxon>Embryophyta</taxon>
        <taxon>Tracheophyta</taxon>
        <taxon>Spermatophyta</taxon>
        <taxon>Magnoliopsida</taxon>
        <taxon>Liliopsida</taxon>
        <taxon>Poales</taxon>
        <taxon>Poaceae</taxon>
        <taxon>PACMAD clade</taxon>
        <taxon>Arundinoideae</taxon>
        <taxon>Arundineae</taxon>
        <taxon>Arundo</taxon>
    </lineage>
</organism>
<protein>
    <submittedName>
        <fullName evidence="2">Uncharacterized protein</fullName>
    </submittedName>
</protein>
<accession>A0A0A9A3R3</accession>
<keyword evidence="1" id="KW-0472">Membrane</keyword>
<keyword evidence="1" id="KW-0812">Transmembrane</keyword>
<reference evidence="2" key="1">
    <citation type="submission" date="2014-09" db="EMBL/GenBank/DDBJ databases">
        <authorList>
            <person name="Magalhaes I.L.F."/>
            <person name="Oliveira U."/>
            <person name="Santos F.R."/>
            <person name="Vidigal T.H.D.A."/>
            <person name="Brescovit A.D."/>
            <person name="Santos A.J."/>
        </authorList>
    </citation>
    <scope>NUCLEOTIDE SEQUENCE</scope>
    <source>
        <tissue evidence="2">Shoot tissue taken approximately 20 cm above the soil surface</tissue>
    </source>
</reference>
<sequence>MFATFQMFHISFMFNFLMSTALIMQFELARLGLSTGGAAYQQFWTTRRCGANGTTALWISRE</sequence>
<dbReference type="EMBL" id="GBRH01254280">
    <property type="protein sequence ID" value="JAD43615.1"/>
    <property type="molecule type" value="Transcribed_RNA"/>
</dbReference>